<dbReference type="CDD" id="cd00143">
    <property type="entry name" value="PP2Cc"/>
    <property type="match status" value="1"/>
</dbReference>
<evidence type="ECO:0000313" key="3">
    <source>
        <dbReference type="Proteomes" id="UP001199355"/>
    </source>
</evidence>
<evidence type="ECO:0000259" key="1">
    <source>
        <dbReference type="PROSITE" id="PS51746"/>
    </source>
</evidence>
<dbReference type="GO" id="GO:0004722">
    <property type="term" value="F:protein serine/threonine phosphatase activity"/>
    <property type="evidence" value="ECO:0007669"/>
    <property type="project" value="InterPro"/>
</dbReference>
<dbReference type="SMART" id="SM00331">
    <property type="entry name" value="PP2C_SIG"/>
    <property type="match status" value="1"/>
</dbReference>
<dbReference type="SUPFAM" id="SSF81606">
    <property type="entry name" value="PP2C-like"/>
    <property type="match status" value="1"/>
</dbReference>
<dbReference type="InterPro" id="IPR036457">
    <property type="entry name" value="PPM-type-like_dom_sf"/>
</dbReference>
<dbReference type="InterPro" id="IPR001932">
    <property type="entry name" value="PPM-type_phosphatase-like_dom"/>
</dbReference>
<dbReference type="InterPro" id="IPR015655">
    <property type="entry name" value="PP2C"/>
</dbReference>
<evidence type="ECO:0000313" key="2">
    <source>
        <dbReference type="EMBL" id="MCC2168166.1"/>
    </source>
</evidence>
<dbReference type="SMART" id="SM00332">
    <property type="entry name" value="PP2Cc"/>
    <property type="match status" value="1"/>
</dbReference>
<dbReference type="PROSITE" id="PS51746">
    <property type="entry name" value="PPM_2"/>
    <property type="match status" value="1"/>
</dbReference>
<protein>
    <submittedName>
        <fullName evidence="2">Stp1/IreP family PP2C-type Ser/Thr phosphatase</fullName>
    </submittedName>
</protein>
<dbReference type="Gene3D" id="3.60.40.10">
    <property type="entry name" value="PPM-type phosphatase domain"/>
    <property type="match status" value="1"/>
</dbReference>
<comment type="caution">
    <text evidence="2">The sequence shown here is derived from an EMBL/GenBank/DDBJ whole genome shotgun (WGS) entry which is preliminary data.</text>
</comment>
<name>A0AAE3DNZ0_9FIRM</name>
<accession>A0AAE3DNZ0</accession>
<organism evidence="2 3">
    <name type="scientific">Gallintestinimicrobium propionicum</name>
    <dbReference type="NCBI Taxonomy" id="2981770"/>
    <lineage>
        <taxon>Bacteria</taxon>
        <taxon>Bacillati</taxon>
        <taxon>Bacillota</taxon>
        <taxon>Clostridia</taxon>
        <taxon>Lachnospirales</taxon>
        <taxon>Lachnospiraceae</taxon>
        <taxon>Gallintestinimicrobium</taxon>
    </lineage>
</organism>
<sequence>MKAYAITDIGKKRSFNQDYAWMTTDEIGKLPNLFIVADGMGGHRGGGYASRLAVETILEQIRQSQAESPAEILVDAIRHANECIRQTAAEDEQLSGMGTTVVAATCADRQLQVANVGDSRLYIADDAGIRQITEDHSLVQEMVRFGGISREQARIHPDRNIITRAVGVEDDLQVDLFLVPLEGKDRVLLCSDGLTGMLEDEEILQILEGEGNVEERAQRLVQAANDHGGRDNIAVIIMEPFSDEVSG</sequence>
<dbReference type="EMBL" id="JAJEQF010000029">
    <property type="protein sequence ID" value="MCC2168166.1"/>
    <property type="molecule type" value="Genomic_DNA"/>
</dbReference>
<reference evidence="2 3" key="1">
    <citation type="submission" date="2021-10" db="EMBL/GenBank/DDBJ databases">
        <title>Anaerobic single-cell dispensing facilitates the cultivation of human gut bacteria.</title>
        <authorList>
            <person name="Afrizal A."/>
        </authorList>
    </citation>
    <scope>NUCLEOTIDE SEQUENCE [LARGE SCALE GENOMIC DNA]</scope>
    <source>
        <strain evidence="2 3">CLA-AA-H244</strain>
    </source>
</reference>
<gene>
    <name evidence="2" type="ORF">LKD45_10775</name>
</gene>
<dbReference type="AlphaFoldDB" id="A0AAE3DNZ0"/>
<keyword evidence="3" id="KW-1185">Reference proteome</keyword>
<dbReference type="RefSeq" id="WP_118496301.1">
    <property type="nucleotide sequence ID" value="NZ_JAJEQF010000029.1"/>
</dbReference>
<dbReference type="Proteomes" id="UP001199355">
    <property type="component" value="Unassembled WGS sequence"/>
</dbReference>
<dbReference type="PANTHER" id="PTHR47992">
    <property type="entry name" value="PROTEIN PHOSPHATASE"/>
    <property type="match status" value="1"/>
</dbReference>
<dbReference type="Pfam" id="PF13672">
    <property type="entry name" value="PP2C_2"/>
    <property type="match status" value="1"/>
</dbReference>
<feature type="domain" description="PPM-type phosphatase" evidence="1">
    <location>
        <begin position="2"/>
        <end position="240"/>
    </location>
</feature>
<dbReference type="NCBIfam" id="NF033484">
    <property type="entry name" value="Stp1_PP2C_phos"/>
    <property type="match status" value="1"/>
</dbReference>
<proteinExistence type="predicted"/>